<keyword evidence="1 3" id="KW-0378">Hydrolase</keyword>
<dbReference type="InterPro" id="IPR000868">
    <property type="entry name" value="Isochorismatase-like_dom"/>
</dbReference>
<dbReference type="KEGG" id="paqt:E8L99_01135"/>
<dbReference type="PANTHER" id="PTHR43540">
    <property type="entry name" value="PEROXYUREIDOACRYLATE/UREIDOACRYLATE AMIDOHYDROLASE-RELATED"/>
    <property type="match status" value="1"/>
</dbReference>
<proteinExistence type="predicted"/>
<dbReference type="EMBL" id="CP039865">
    <property type="protein sequence ID" value="QCK84491.1"/>
    <property type="molecule type" value="Genomic_DNA"/>
</dbReference>
<dbReference type="Pfam" id="PF00857">
    <property type="entry name" value="Isochorismatase"/>
    <property type="match status" value="1"/>
</dbReference>
<feature type="domain" description="Isochorismatase-like" evidence="2">
    <location>
        <begin position="15"/>
        <end position="200"/>
    </location>
</feature>
<evidence type="ECO:0000256" key="1">
    <source>
        <dbReference type="ARBA" id="ARBA00022801"/>
    </source>
</evidence>
<reference evidence="3 4" key="1">
    <citation type="submission" date="2019-04" db="EMBL/GenBank/DDBJ databases">
        <title>Phreatobacter aquaticus sp. nov.</title>
        <authorList>
            <person name="Choi A."/>
            <person name="Baek K."/>
        </authorList>
    </citation>
    <scope>NUCLEOTIDE SEQUENCE [LARGE SCALE GENOMIC DNA]</scope>
    <source>
        <strain evidence="3 4">NMCR1094</strain>
    </source>
</reference>
<keyword evidence="4" id="KW-1185">Reference proteome</keyword>
<name>A0A4D7QDG4_9HYPH</name>
<dbReference type="PANTHER" id="PTHR43540:SF1">
    <property type="entry name" value="ISOCHORISMATASE HYDROLASE"/>
    <property type="match status" value="1"/>
</dbReference>
<dbReference type="Proteomes" id="UP000298588">
    <property type="component" value="Chromosome"/>
</dbReference>
<dbReference type="OrthoDB" id="9807387at2"/>
<dbReference type="InterPro" id="IPR050272">
    <property type="entry name" value="Isochorismatase-like_hydrls"/>
</dbReference>
<evidence type="ECO:0000313" key="3">
    <source>
        <dbReference type="EMBL" id="QCK84491.1"/>
    </source>
</evidence>
<gene>
    <name evidence="3" type="ORF">E8L99_01135</name>
</gene>
<dbReference type="InterPro" id="IPR036380">
    <property type="entry name" value="Isochorismatase-like_sf"/>
</dbReference>
<evidence type="ECO:0000259" key="2">
    <source>
        <dbReference type="Pfam" id="PF00857"/>
    </source>
</evidence>
<protein>
    <submittedName>
        <fullName evidence="3">Cysteine hydrolase</fullName>
    </submittedName>
</protein>
<dbReference type="CDD" id="cd00431">
    <property type="entry name" value="cysteine_hydrolases"/>
    <property type="match status" value="1"/>
</dbReference>
<sequence>MQPMTRDAAFVRDETAILFVDVQKAFALPGRDPAHPERDADHPFYRRLSSTVIPNQMRLLEAARASGLNVVHTVIRALTHDGRDRSLDHKLSDILIAKDDPGGDVIDELAPRGNEIVLPKSSSGVFNSTNIDYILRNLGVRFLIVAGIVTDQCVDMAVRDAADRGYFVSLPHDACAAYTDERHQAALAVLKGYSWLTDTDTLVARIEALAEA</sequence>
<dbReference type="Gene3D" id="3.40.50.850">
    <property type="entry name" value="Isochorismatase-like"/>
    <property type="match status" value="1"/>
</dbReference>
<dbReference type="SUPFAM" id="SSF52499">
    <property type="entry name" value="Isochorismatase-like hydrolases"/>
    <property type="match status" value="1"/>
</dbReference>
<organism evidence="3 4">
    <name type="scientific">Phreatobacter aquaticus</name>
    <dbReference type="NCBI Taxonomy" id="2570229"/>
    <lineage>
        <taxon>Bacteria</taxon>
        <taxon>Pseudomonadati</taxon>
        <taxon>Pseudomonadota</taxon>
        <taxon>Alphaproteobacteria</taxon>
        <taxon>Hyphomicrobiales</taxon>
        <taxon>Phreatobacteraceae</taxon>
        <taxon>Phreatobacter</taxon>
    </lineage>
</organism>
<dbReference type="RefSeq" id="WP_137097826.1">
    <property type="nucleotide sequence ID" value="NZ_CP039865.1"/>
</dbReference>
<dbReference type="GO" id="GO:0016787">
    <property type="term" value="F:hydrolase activity"/>
    <property type="evidence" value="ECO:0007669"/>
    <property type="project" value="UniProtKB-KW"/>
</dbReference>
<evidence type="ECO:0000313" key="4">
    <source>
        <dbReference type="Proteomes" id="UP000298588"/>
    </source>
</evidence>
<accession>A0A4D7QDG4</accession>
<dbReference type="AlphaFoldDB" id="A0A4D7QDG4"/>